<dbReference type="PROSITE" id="PS51272">
    <property type="entry name" value="SLH"/>
    <property type="match status" value="1"/>
</dbReference>
<dbReference type="Pfam" id="PF00395">
    <property type="entry name" value="SLH"/>
    <property type="match status" value="1"/>
</dbReference>
<proteinExistence type="predicted"/>
<name>W0EAJ6_9FIRM</name>
<dbReference type="STRING" id="871968.DESME_02695"/>
<organism evidence="3 4">
    <name type="scientific">Desulfitobacterium metallireducens DSM 15288</name>
    <dbReference type="NCBI Taxonomy" id="871968"/>
    <lineage>
        <taxon>Bacteria</taxon>
        <taxon>Bacillati</taxon>
        <taxon>Bacillota</taxon>
        <taxon>Clostridia</taxon>
        <taxon>Eubacteriales</taxon>
        <taxon>Desulfitobacteriaceae</taxon>
        <taxon>Desulfitobacterium</taxon>
    </lineage>
</organism>
<dbReference type="HOGENOM" id="CLU_019560_0_0_9"/>
<dbReference type="KEGG" id="dmt:DESME_02695"/>
<keyword evidence="4" id="KW-1185">Reference proteome</keyword>
<dbReference type="InterPro" id="IPR001119">
    <property type="entry name" value="SLH_dom"/>
</dbReference>
<evidence type="ECO:0000259" key="2">
    <source>
        <dbReference type="PROSITE" id="PS51272"/>
    </source>
</evidence>
<dbReference type="RefSeq" id="WP_006717377.1">
    <property type="nucleotide sequence ID" value="NZ_CP007032.1"/>
</dbReference>
<gene>
    <name evidence="3" type="ORF">DESME_02695</name>
</gene>
<evidence type="ECO:0000313" key="4">
    <source>
        <dbReference type="Proteomes" id="UP000010847"/>
    </source>
</evidence>
<protein>
    <submittedName>
        <fullName evidence="3">S-layer protein</fullName>
    </submittedName>
</protein>
<evidence type="ECO:0000313" key="3">
    <source>
        <dbReference type="EMBL" id="AHF06086.1"/>
    </source>
</evidence>
<keyword evidence="1" id="KW-0677">Repeat</keyword>
<dbReference type="Pfam" id="PF16244">
    <property type="entry name" value="DUF4901"/>
    <property type="match status" value="2"/>
</dbReference>
<dbReference type="EMBL" id="CP007032">
    <property type="protein sequence ID" value="AHF06086.1"/>
    <property type="molecule type" value="Genomic_DNA"/>
</dbReference>
<evidence type="ECO:0000256" key="1">
    <source>
        <dbReference type="ARBA" id="ARBA00022737"/>
    </source>
</evidence>
<reference evidence="3 4" key="1">
    <citation type="submission" date="2013-12" db="EMBL/GenBank/DDBJ databases">
        <authorList>
            <consortium name="DOE Joint Genome Institute"/>
            <person name="Smidt H."/>
            <person name="Huntemann M."/>
            <person name="Han J."/>
            <person name="Chen A."/>
            <person name="Kyrpides N."/>
            <person name="Mavromatis K."/>
            <person name="Markowitz V."/>
            <person name="Palaniappan K."/>
            <person name="Ivanova N."/>
            <person name="Schaumberg A."/>
            <person name="Pati A."/>
            <person name="Liolios K."/>
            <person name="Nordberg H.P."/>
            <person name="Cantor M.N."/>
            <person name="Hua S.X."/>
            <person name="Woyke T."/>
        </authorList>
    </citation>
    <scope>NUCLEOTIDE SEQUENCE [LARGE SCALE GENOMIC DNA]</scope>
    <source>
        <strain evidence="4">DSM 15288</strain>
    </source>
</reference>
<dbReference type="eggNOG" id="ENOG502ZA5A">
    <property type="taxonomic scope" value="Bacteria"/>
</dbReference>
<accession>W0EAJ6</accession>
<feature type="domain" description="SLH" evidence="2">
    <location>
        <begin position="661"/>
        <end position="719"/>
    </location>
</feature>
<dbReference type="InterPro" id="IPR032599">
    <property type="entry name" value="YcdB/YcdC_rep_domain"/>
</dbReference>
<sequence length="719" mass="80166">MGHKRFLNIIVACLVILQFSVYPKSALGADQTISPAASVSEKVLISADQALQIAKSNFQIPQKYTQLFTNFNDYNGRTSYSLNWNSTEPPGGSFNVEVDASTGKILSMNNWDQPGQPSFKIPTITSSEAEKIALELVTKLAGDYLPDLKLVKNEGQVVTLNNYQPFMYNFRWMRVVNGIPFPGNEINVSVSGEDGQVQNYYFNWSKDLAFPDASKVISLEKANQVFTDTSMLELMYYLSPAMDINNPKPLRVLPVYSLSSQYLNGAIDALSGNPVTLDPQVGIYKAMGAAMGDTPTGVSQDTKVNDPQVSRDKAVEIVKKMIDIPNDLTLRNSSLNPDWQNPNTQVWQLDWRPEPFGPGDNRYLNARVNANTGDLISLNLPSTINPSDSSEPITREEAQQVAEEFLKRAQPQHFTETKLQTPYPYGGKMPPNLQSFNYVRQVNGIPVSNNMMNVAVDTVSKRVIQYNMNWSNVEFPGLDNLISLNQATEIFLKERPLTLSYTLIYQQIEQKDVRLVYQPQINYSPSTAQMIDAKTGDPLDWSGKPKSQWVVPLYFNDIQGNFAEKEIGLMGLTGAFGEYGDQFNPNKTATVLELLRAMAIAEGNGRDRVLSDDEVLKLAKERGWMKGDTYVLHELNREYLSKVVIRLIGMEKAAQVKGIYTVPFADVGSISGDSMGYIALTWGLGLLKIDDTHFAPQKGVTRAEAAYALVHAYDVLNRK</sequence>
<dbReference type="Proteomes" id="UP000010847">
    <property type="component" value="Chromosome"/>
</dbReference>
<dbReference type="AlphaFoldDB" id="W0EAJ6"/>